<proteinExistence type="predicted"/>
<protein>
    <submittedName>
        <fullName evidence="3">Uncharacterized protein</fullName>
    </submittedName>
</protein>
<keyword evidence="4" id="KW-1185">Reference proteome</keyword>
<dbReference type="InterPro" id="IPR040607">
    <property type="entry name" value="ALP_N"/>
</dbReference>
<dbReference type="Pfam" id="PF21522">
    <property type="entry name" value="MreB-like_C"/>
    <property type="match status" value="1"/>
</dbReference>
<name>A0A2A2G7E5_9BACT</name>
<dbReference type="Proteomes" id="UP000218831">
    <property type="component" value="Unassembled WGS sequence"/>
</dbReference>
<comment type="caution">
    <text evidence="3">The sequence shown here is derived from an EMBL/GenBank/DDBJ whole genome shotgun (WGS) entry which is preliminary data.</text>
</comment>
<dbReference type="InterPro" id="IPR043129">
    <property type="entry name" value="ATPase_NBD"/>
</dbReference>
<sequence length="339" mass="37614">MDISVFPSVYESTRTDLSRVSDDLVSGLKIDYNDESYMIGQLALQEGLSPHRLINTAPGELDFDVLFRAALLLAQEKAGSDFSMTMGFPFEMYHKHSDMAKQRLTKSFDVLYDSSTFATNGATGKQSATIQLRNVDVIPEIAGSIISLRYGDYQEEDDFFVVSLGYGSMEGVVSTTNGIIRRTATSTHGMRYAVNMMKEELQKDHYLGFKTEHQLNVAFQNGKINIDKRSIDLTALRRKVLKSYFENIIRPALANSFQDSDFATCSKIYLVGGGAYFSELTNLITEEYDGILSVEVPDKPDQMAVKGYCLNTAMQFEGEGTPVGIDMGNASTLIAVLDE</sequence>
<dbReference type="SUPFAM" id="SSF53067">
    <property type="entry name" value="Actin-like ATPase domain"/>
    <property type="match status" value="2"/>
</dbReference>
<dbReference type="AlphaFoldDB" id="A0A2A2G7E5"/>
<evidence type="ECO:0000313" key="3">
    <source>
        <dbReference type="EMBL" id="PAU93551.1"/>
    </source>
</evidence>
<organism evidence="3 4">
    <name type="scientific">Fodinibius salipaludis</name>
    <dbReference type="NCBI Taxonomy" id="2032627"/>
    <lineage>
        <taxon>Bacteria</taxon>
        <taxon>Pseudomonadati</taxon>
        <taxon>Balneolota</taxon>
        <taxon>Balneolia</taxon>
        <taxon>Balneolales</taxon>
        <taxon>Balneolaceae</taxon>
        <taxon>Fodinibius</taxon>
    </lineage>
</organism>
<gene>
    <name evidence="3" type="ORF">CK503_10350</name>
</gene>
<evidence type="ECO:0000313" key="4">
    <source>
        <dbReference type="Proteomes" id="UP000218831"/>
    </source>
</evidence>
<dbReference type="Gene3D" id="3.30.420.40">
    <property type="match status" value="2"/>
</dbReference>
<reference evidence="3 4" key="1">
    <citation type="submission" date="2017-08" db="EMBL/GenBank/DDBJ databases">
        <title>Aliifodinibius alkalisoli sp. nov., isolated from saline alkaline soil.</title>
        <authorList>
            <person name="Liu D."/>
            <person name="Zhang G."/>
        </authorList>
    </citation>
    <scope>NUCLEOTIDE SEQUENCE [LARGE SCALE GENOMIC DNA]</scope>
    <source>
        <strain evidence="3 4">WN023</strain>
    </source>
</reference>
<evidence type="ECO:0000259" key="2">
    <source>
        <dbReference type="Pfam" id="PF21522"/>
    </source>
</evidence>
<dbReference type="EMBL" id="NSKE01000007">
    <property type="protein sequence ID" value="PAU93551.1"/>
    <property type="molecule type" value="Genomic_DNA"/>
</dbReference>
<feature type="domain" description="Actin homologue MreB-like C-terminal" evidence="2">
    <location>
        <begin position="179"/>
        <end position="277"/>
    </location>
</feature>
<evidence type="ECO:0000259" key="1">
    <source>
        <dbReference type="Pfam" id="PF17989"/>
    </source>
</evidence>
<dbReference type="Pfam" id="PF17989">
    <property type="entry name" value="ALP_N"/>
    <property type="match status" value="1"/>
</dbReference>
<feature type="domain" description="Actin-like protein N-terminal" evidence="1">
    <location>
        <begin position="5"/>
        <end position="143"/>
    </location>
</feature>
<dbReference type="InterPro" id="IPR049067">
    <property type="entry name" value="MreB-like_C"/>
</dbReference>
<accession>A0A2A2G7E5</accession>